<reference evidence="3 4" key="1">
    <citation type="submission" date="2019-02" db="EMBL/GenBank/DDBJ databases">
        <title>Complete Genome Sequence and Methylome Analysis of free living Spirochaetas.</title>
        <authorList>
            <person name="Fomenkov A."/>
            <person name="Dubinina G."/>
            <person name="Leshcheva N."/>
            <person name="Mikheeva N."/>
            <person name="Grabovich M."/>
            <person name="Vincze T."/>
            <person name="Roberts R.J."/>
        </authorList>
    </citation>
    <scope>NUCLEOTIDE SEQUENCE [LARGE SCALE GENOMIC DNA]</scope>
    <source>
        <strain evidence="3 4">K2</strain>
    </source>
</reference>
<accession>A0A5C1QQE8</accession>
<organism evidence="3 4">
    <name type="scientific">Oceanispirochaeta crateris</name>
    <dbReference type="NCBI Taxonomy" id="2518645"/>
    <lineage>
        <taxon>Bacteria</taxon>
        <taxon>Pseudomonadati</taxon>
        <taxon>Spirochaetota</taxon>
        <taxon>Spirochaetia</taxon>
        <taxon>Spirochaetales</taxon>
        <taxon>Spirochaetaceae</taxon>
        <taxon>Oceanispirochaeta</taxon>
    </lineage>
</organism>
<name>A0A5C1QQE8_9SPIO</name>
<protein>
    <recommendedName>
        <fullName evidence="2">Antitoxin</fullName>
    </recommendedName>
</protein>
<evidence type="ECO:0000313" key="3">
    <source>
        <dbReference type="EMBL" id="QEN09831.1"/>
    </source>
</evidence>
<gene>
    <name evidence="3" type="ORF">EXM22_01765</name>
</gene>
<proteinExistence type="inferred from homology"/>
<dbReference type="OrthoDB" id="9814740at2"/>
<comment type="similarity">
    <text evidence="1 2">Belongs to the phD/YefM antitoxin family.</text>
</comment>
<dbReference type="Pfam" id="PF02604">
    <property type="entry name" value="PhdYeFM_antitox"/>
    <property type="match status" value="1"/>
</dbReference>
<dbReference type="InterPro" id="IPR006442">
    <property type="entry name" value="Antitoxin_Phd/YefM"/>
</dbReference>
<evidence type="ECO:0000256" key="1">
    <source>
        <dbReference type="ARBA" id="ARBA00009981"/>
    </source>
</evidence>
<dbReference type="SUPFAM" id="SSF143120">
    <property type="entry name" value="YefM-like"/>
    <property type="match status" value="1"/>
</dbReference>
<dbReference type="KEGG" id="ock:EXM22_01765"/>
<evidence type="ECO:0000256" key="2">
    <source>
        <dbReference type="RuleBase" id="RU362080"/>
    </source>
</evidence>
<dbReference type="AlphaFoldDB" id="A0A5C1QQE8"/>
<dbReference type="Gene3D" id="3.40.1620.10">
    <property type="entry name" value="YefM-like domain"/>
    <property type="match status" value="1"/>
</dbReference>
<keyword evidence="4" id="KW-1185">Reference proteome</keyword>
<evidence type="ECO:0000313" key="4">
    <source>
        <dbReference type="Proteomes" id="UP000324209"/>
    </source>
</evidence>
<comment type="function">
    <text evidence="2">Antitoxin component of a type II toxin-antitoxin (TA) system.</text>
</comment>
<dbReference type="InterPro" id="IPR036165">
    <property type="entry name" value="YefM-like_sf"/>
</dbReference>
<sequence length="85" mass="9429">MLNSITANDLKVKGVSILDQAISASSEAIITVRGKSKYVVLSMDEYNRLRECELEAALMEARNDFEAGNYHVGTVEEHINRITNA</sequence>
<dbReference type="EMBL" id="CP036150">
    <property type="protein sequence ID" value="QEN09831.1"/>
    <property type="molecule type" value="Genomic_DNA"/>
</dbReference>
<dbReference type="Proteomes" id="UP000324209">
    <property type="component" value="Chromosome"/>
</dbReference>